<evidence type="ECO:0000313" key="8">
    <source>
        <dbReference type="EMBL" id="KAB5608059.1"/>
    </source>
</evidence>
<keyword evidence="2" id="KW-0813">Transport</keyword>
<dbReference type="GO" id="GO:0016020">
    <property type="term" value="C:membrane"/>
    <property type="evidence" value="ECO:0007669"/>
    <property type="project" value="UniProtKB-SubCell"/>
</dbReference>
<feature type="transmembrane region" description="Helical" evidence="7">
    <location>
        <begin position="251"/>
        <end position="273"/>
    </location>
</feature>
<dbReference type="GO" id="GO:0055085">
    <property type="term" value="P:transmembrane transport"/>
    <property type="evidence" value="ECO:0007669"/>
    <property type="project" value="InterPro"/>
</dbReference>
<keyword evidence="3" id="KW-1003">Cell membrane</keyword>
<evidence type="ECO:0000256" key="1">
    <source>
        <dbReference type="ARBA" id="ARBA00004141"/>
    </source>
</evidence>
<dbReference type="Proteomes" id="UP000326336">
    <property type="component" value="Unassembled WGS sequence"/>
</dbReference>
<name>A0A5N5RM79_9BIFI</name>
<feature type="transmembrane region" description="Helical" evidence="7">
    <location>
        <begin position="185"/>
        <end position="207"/>
    </location>
</feature>
<feature type="transmembrane region" description="Helical" evidence="7">
    <location>
        <begin position="58"/>
        <end position="81"/>
    </location>
</feature>
<reference evidence="8 9" key="1">
    <citation type="journal article" date="2019" name="Int. J. Syst. Evol. Microbiol.">
        <title>Bifidobacterium jacchi sp. nov., isolated from the faeces of a baby common marmoset (Callithrix jacchus).</title>
        <authorList>
            <person name="Modesto M."/>
            <person name="Watanabe K."/>
            <person name="Arita M."/>
            <person name="Satti M."/>
            <person name="Oki K."/>
            <person name="Sciavilla P."/>
            <person name="Patavino C."/>
            <person name="Camma C."/>
            <person name="Michelini S."/>
            <person name="Sgorbati B."/>
            <person name="Mattarelli P."/>
        </authorList>
    </citation>
    <scope>NUCLEOTIDE SEQUENCE [LARGE SCALE GENOMIC DNA]</scope>
    <source>
        <strain evidence="8 9">MRM 9.3</strain>
    </source>
</reference>
<evidence type="ECO:0000256" key="3">
    <source>
        <dbReference type="ARBA" id="ARBA00022475"/>
    </source>
</evidence>
<dbReference type="OrthoDB" id="3238334at2"/>
<evidence type="ECO:0000256" key="5">
    <source>
        <dbReference type="ARBA" id="ARBA00022989"/>
    </source>
</evidence>
<sequence length="333" mass="36217">MNAILKPIAFLLIIFAAYLVKRAGLFRARDYRVMQVIVFDFTLPAAIIVSFATNPHHISMLLISAFAFVCALVPLPLTFLVTRRKPAADRAFLMLNASGFNVGNFCFPVLQAFMGPSALVTAAMFDIGNSIMVSAGTNVMTTSLLHIDMSRPITEQHAGNAPVLPYRRPTDRDARRMARRAKYRSIAKGFLTSVPFDVYMLMLIVMFTGVHIPAFIPTLLNPVADANSFCSVFMVGMLMDLPHSAKDARDVAVVLGWRLPLGVLFALVAWFALPFDAGVRKAVVMLSLAPTAVFSTLFTDRVLGNAKLAGFTLATSAIIAIALMTGVNMLIPA</sequence>
<protein>
    <submittedName>
        <fullName evidence="8">Permease</fullName>
    </submittedName>
</protein>
<dbReference type="AlphaFoldDB" id="A0A5N5RM79"/>
<accession>A0A5N5RM79</accession>
<evidence type="ECO:0000256" key="6">
    <source>
        <dbReference type="ARBA" id="ARBA00023136"/>
    </source>
</evidence>
<dbReference type="PANTHER" id="PTHR36838:SF3">
    <property type="entry name" value="TRANSPORTER AUXIN EFFLUX CARRIER EC FAMILY"/>
    <property type="match status" value="1"/>
</dbReference>
<dbReference type="RefSeq" id="WP_151916275.1">
    <property type="nucleotide sequence ID" value="NZ_RQSP01000005.1"/>
</dbReference>
<evidence type="ECO:0000313" key="9">
    <source>
        <dbReference type="Proteomes" id="UP000326336"/>
    </source>
</evidence>
<dbReference type="InterPro" id="IPR004776">
    <property type="entry name" value="Mem_transp_PIN-like"/>
</dbReference>
<dbReference type="Pfam" id="PF03547">
    <property type="entry name" value="Mem_trans"/>
    <property type="match status" value="1"/>
</dbReference>
<keyword evidence="6 7" id="KW-0472">Membrane</keyword>
<feature type="transmembrane region" description="Helical" evidence="7">
    <location>
        <begin position="93"/>
        <end position="113"/>
    </location>
</feature>
<feature type="transmembrane region" description="Helical" evidence="7">
    <location>
        <begin position="119"/>
        <end position="141"/>
    </location>
</feature>
<comment type="caution">
    <text evidence="8">The sequence shown here is derived from an EMBL/GenBank/DDBJ whole genome shotgun (WGS) entry which is preliminary data.</text>
</comment>
<gene>
    <name evidence="8" type="ORF">EHS19_02765</name>
</gene>
<keyword evidence="4 7" id="KW-0812">Transmembrane</keyword>
<feature type="transmembrane region" description="Helical" evidence="7">
    <location>
        <begin position="310"/>
        <end position="331"/>
    </location>
</feature>
<proteinExistence type="predicted"/>
<keyword evidence="5 7" id="KW-1133">Transmembrane helix</keyword>
<feature type="transmembrane region" description="Helical" evidence="7">
    <location>
        <begin position="279"/>
        <end position="298"/>
    </location>
</feature>
<feature type="transmembrane region" description="Helical" evidence="7">
    <location>
        <begin position="6"/>
        <end position="21"/>
    </location>
</feature>
<evidence type="ECO:0000256" key="2">
    <source>
        <dbReference type="ARBA" id="ARBA00022448"/>
    </source>
</evidence>
<evidence type="ECO:0000256" key="7">
    <source>
        <dbReference type="SAM" id="Phobius"/>
    </source>
</evidence>
<evidence type="ECO:0000256" key="4">
    <source>
        <dbReference type="ARBA" id="ARBA00022692"/>
    </source>
</evidence>
<organism evidence="8 9">
    <name type="scientific">Bifidobacterium jacchi</name>
    <dbReference type="NCBI Taxonomy" id="2490545"/>
    <lineage>
        <taxon>Bacteria</taxon>
        <taxon>Bacillati</taxon>
        <taxon>Actinomycetota</taxon>
        <taxon>Actinomycetes</taxon>
        <taxon>Bifidobacteriales</taxon>
        <taxon>Bifidobacteriaceae</taxon>
        <taxon>Bifidobacterium</taxon>
    </lineage>
</organism>
<dbReference type="PANTHER" id="PTHR36838">
    <property type="entry name" value="AUXIN EFFLUX CARRIER FAMILY PROTEIN"/>
    <property type="match status" value="1"/>
</dbReference>
<keyword evidence="9" id="KW-1185">Reference proteome</keyword>
<comment type="subcellular location">
    <subcellularLocation>
        <location evidence="1">Membrane</location>
        <topology evidence="1">Multi-pass membrane protein</topology>
    </subcellularLocation>
</comment>
<dbReference type="EMBL" id="RQSP01000005">
    <property type="protein sequence ID" value="KAB5608059.1"/>
    <property type="molecule type" value="Genomic_DNA"/>
</dbReference>
<feature type="transmembrane region" description="Helical" evidence="7">
    <location>
        <begin position="33"/>
        <end position="52"/>
    </location>
</feature>